<reference evidence="1 2" key="1">
    <citation type="submission" date="2021-06" db="EMBL/GenBank/DDBJ databases">
        <authorList>
            <person name="Palmer J.M."/>
        </authorList>
    </citation>
    <scope>NUCLEOTIDE SEQUENCE [LARGE SCALE GENOMIC DNA]</scope>
    <source>
        <strain evidence="1 2">GA_2019</strain>
        <tissue evidence="1">Muscle</tissue>
    </source>
</reference>
<evidence type="ECO:0000313" key="1">
    <source>
        <dbReference type="EMBL" id="MEQ2158709.1"/>
    </source>
</evidence>
<sequence length="111" mass="12302">MFTGRKSIELCSFFIYANLRFTHTEKGFCVLLTLLPGDSPGFDFGKSERTNQLFVVTPAPPISCELGYRVGGPLRCFHSTLSIAVSFLRDGGRVGSVCYYACLSMYVFIHA</sequence>
<accession>A0ABV0MHX6</accession>
<gene>
    <name evidence="1" type="ORF">GOODEAATRI_015218</name>
</gene>
<keyword evidence="2" id="KW-1185">Reference proteome</keyword>
<protein>
    <submittedName>
        <fullName evidence="1">Uncharacterized protein</fullName>
    </submittedName>
</protein>
<organism evidence="1 2">
    <name type="scientific">Goodea atripinnis</name>
    <dbReference type="NCBI Taxonomy" id="208336"/>
    <lineage>
        <taxon>Eukaryota</taxon>
        <taxon>Metazoa</taxon>
        <taxon>Chordata</taxon>
        <taxon>Craniata</taxon>
        <taxon>Vertebrata</taxon>
        <taxon>Euteleostomi</taxon>
        <taxon>Actinopterygii</taxon>
        <taxon>Neopterygii</taxon>
        <taxon>Teleostei</taxon>
        <taxon>Neoteleostei</taxon>
        <taxon>Acanthomorphata</taxon>
        <taxon>Ovalentaria</taxon>
        <taxon>Atherinomorphae</taxon>
        <taxon>Cyprinodontiformes</taxon>
        <taxon>Goodeidae</taxon>
        <taxon>Goodea</taxon>
    </lineage>
</organism>
<dbReference type="Proteomes" id="UP001476798">
    <property type="component" value="Unassembled WGS sequence"/>
</dbReference>
<evidence type="ECO:0000313" key="2">
    <source>
        <dbReference type="Proteomes" id="UP001476798"/>
    </source>
</evidence>
<proteinExistence type="predicted"/>
<dbReference type="EMBL" id="JAHRIO010001115">
    <property type="protein sequence ID" value="MEQ2158709.1"/>
    <property type="molecule type" value="Genomic_DNA"/>
</dbReference>
<name>A0ABV0MHX6_9TELE</name>
<comment type="caution">
    <text evidence="1">The sequence shown here is derived from an EMBL/GenBank/DDBJ whole genome shotgun (WGS) entry which is preliminary data.</text>
</comment>